<dbReference type="InterPro" id="IPR035437">
    <property type="entry name" value="SNase_OB-fold_sf"/>
</dbReference>
<dbReference type="Gene3D" id="2.40.50.90">
    <property type="match status" value="1"/>
</dbReference>
<dbReference type="InterPro" id="IPR016071">
    <property type="entry name" value="Staphylococal_nuclease_OB-fold"/>
</dbReference>
<accession>A0A6C0CMD0</accession>
<proteinExistence type="predicted"/>
<protein>
    <recommendedName>
        <fullName evidence="1">TNase-like domain-containing protein</fullName>
    </recommendedName>
</protein>
<sequence length="148" mass="17108">MGNICLKYSCNNSVCEPNWEKYDDKTPKFSFKGEKIKCKVVSVYDGDTMKVVFPLNNIMYKWNCRLLGIDTPELRTKNTHEKELAKIAKENLIKLVLNNVIYIQCGGWDKYGRLLVTPFTSKEGNICDWMIKNKYAKSYDGGTKASWK</sequence>
<reference evidence="2" key="1">
    <citation type="journal article" date="2020" name="Nature">
        <title>Giant virus diversity and host interactions through global metagenomics.</title>
        <authorList>
            <person name="Schulz F."/>
            <person name="Roux S."/>
            <person name="Paez-Espino D."/>
            <person name="Jungbluth S."/>
            <person name="Walsh D.A."/>
            <person name="Denef V.J."/>
            <person name="McMahon K.D."/>
            <person name="Konstantinidis K.T."/>
            <person name="Eloe-Fadrosh E.A."/>
            <person name="Kyrpides N.C."/>
            <person name="Woyke T."/>
        </authorList>
    </citation>
    <scope>NUCLEOTIDE SEQUENCE</scope>
    <source>
        <strain evidence="2">GVMAG-M-3300021425-14</strain>
    </source>
</reference>
<dbReference type="Pfam" id="PF00565">
    <property type="entry name" value="SNase"/>
    <property type="match status" value="1"/>
</dbReference>
<dbReference type="SMART" id="SM00318">
    <property type="entry name" value="SNc"/>
    <property type="match status" value="1"/>
</dbReference>
<feature type="domain" description="TNase-like" evidence="1">
    <location>
        <begin position="34"/>
        <end position="148"/>
    </location>
</feature>
<name>A0A6C0CMD0_9ZZZZ</name>
<evidence type="ECO:0000313" key="2">
    <source>
        <dbReference type="EMBL" id="QHT05936.1"/>
    </source>
</evidence>
<dbReference type="AlphaFoldDB" id="A0A6C0CMD0"/>
<organism evidence="2">
    <name type="scientific">viral metagenome</name>
    <dbReference type="NCBI Taxonomy" id="1070528"/>
    <lineage>
        <taxon>unclassified sequences</taxon>
        <taxon>metagenomes</taxon>
        <taxon>organismal metagenomes</taxon>
    </lineage>
</organism>
<dbReference type="EMBL" id="MN739461">
    <property type="protein sequence ID" value="QHT05936.1"/>
    <property type="molecule type" value="Genomic_DNA"/>
</dbReference>
<dbReference type="PROSITE" id="PS50830">
    <property type="entry name" value="TNASE_3"/>
    <property type="match status" value="1"/>
</dbReference>
<dbReference type="SUPFAM" id="SSF50199">
    <property type="entry name" value="Staphylococcal nuclease"/>
    <property type="match status" value="1"/>
</dbReference>
<evidence type="ECO:0000259" key="1">
    <source>
        <dbReference type="PROSITE" id="PS50830"/>
    </source>
</evidence>